<proteinExistence type="predicted"/>
<keyword evidence="2" id="KW-1185">Reference proteome</keyword>
<evidence type="ECO:0000313" key="1">
    <source>
        <dbReference type="EMBL" id="EZA60252.1"/>
    </source>
</evidence>
<gene>
    <name evidence="1" type="ORF">X777_13340</name>
</gene>
<dbReference type="Proteomes" id="UP000053097">
    <property type="component" value="Unassembled WGS sequence"/>
</dbReference>
<name>A0A026WW50_OOCBI</name>
<sequence>MWSADEFVAKMAAKNLAKSSVLAVTRQRALRCSKRIQERIVADHVYLPLEELTSAIAISPLRIVATCTRQKCGVMADFMAHQQRDRQLRRTLRGAAASASAWRHHARVTPDSSIIMPIIQHYNNTLFI</sequence>
<protein>
    <submittedName>
        <fullName evidence="1">Uncharacterized protein</fullName>
    </submittedName>
</protein>
<dbReference type="AlphaFoldDB" id="A0A026WW50"/>
<accession>A0A026WW50</accession>
<reference evidence="1 2" key="1">
    <citation type="journal article" date="2014" name="Curr. Biol.">
        <title>The genome of the clonal raider ant Cerapachys biroi.</title>
        <authorList>
            <person name="Oxley P.R."/>
            <person name="Ji L."/>
            <person name="Fetter-Pruneda I."/>
            <person name="McKenzie S.K."/>
            <person name="Li C."/>
            <person name="Hu H."/>
            <person name="Zhang G."/>
            <person name="Kronauer D.J."/>
        </authorList>
    </citation>
    <scope>NUCLEOTIDE SEQUENCE [LARGE SCALE GENOMIC DNA]</scope>
</reference>
<evidence type="ECO:0000313" key="2">
    <source>
        <dbReference type="Proteomes" id="UP000053097"/>
    </source>
</evidence>
<organism evidence="1 2">
    <name type="scientific">Ooceraea biroi</name>
    <name type="common">Clonal raider ant</name>
    <name type="synonym">Cerapachys biroi</name>
    <dbReference type="NCBI Taxonomy" id="2015173"/>
    <lineage>
        <taxon>Eukaryota</taxon>
        <taxon>Metazoa</taxon>
        <taxon>Ecdysozoa</taxon>
        <taxon>Arthropoda</taxon>
        <taxon>Hexapoda</taxon>
        <taxon>Insecta</taxon>
        <taxon>Pterygota</taxon>
        <taxon>Neoptera</taxon>
        <taxon>Endopterygota</taxon>
        <taxon>Hymenoptera</taxon>
        <taxon>Apocrita</taxon>
        <taxon>Aculeata</taxon>
        <taxon>Formicoidea</taxon>
        <taxon>Formicidae</taxon>
        <taxon>Dorylinae</taxon>
        <taxon>Ooceraea</taxon>
    </lineage>
</organism>
<dbReference type="EMBL" id="KK107078">
    <property type="protein sequence ID" value="EZA60252.1"/>
    <property type="molecule type" value="Genomic_DNA"/>
</dbReference>